<dbReference type="FunFam" id="3.30.70.340:FF:000002">
    <property type="entry name" value="Carboxypeptidase A"/>
    <property type="match status" value="1"/>
</dbReference>
<reference evidence="18" key="1">
    <citation type="submission" date="2019-08" db="EMBL/GenBank/DDBJ databases">
        <title>The genome of the North American firefly Photinus pyralis.</title>
        <authorList>
            <consortium name="Photinus pyralis genome working group"/>
            <person name="Fallon T.R."/>
            <person name="Sander Lower S.E."/>
            <person name="Weng J.-K."/>
        </authorList>
    </citation>
    <scope>NUCLEOTIDE SEQUENCE</scope>
    <source>
        <strain evidence="18">TRF0915ILg1</strain>
        <tissue evidence="18">Whole body</tissue>
    </source>
</reference>
<keyword evidence="6" id="KW-0645">Protease</keyword>
<dbReference type="Proteomes" id="UP000801492">
    <property type="component" value="Unassembled WGS sequence"/>
</dbReference>
<evidence type="ECO:0000256" key="15">
    <source>
        <dbReference type="PROSITE-ProRule" id="PRU01379"/>
    </source>
</evidence>
<comment type="similarity">
    <text evidence="3 15">Belongs to the peptidase M14 family.</text>
</comment>
<evidence type="ECO:0000313" key="18">
    <source>
        <dbReference type="EMBL" id="KAF2896241.1"/>
    </source>
</evidence>
<dbReference type="SMART" id="SM00631">
    <property type="entry name" value="Zn_pept"/>
    <property type="match status" value="1"/>
</dbReference>
<keyword evidence="8 16" id="KW-0732">Signal</keyword>
<dbReference type="InterPro" id="IPR003146">
    <property type="entry name" value="M14A_act_pep"/>
</dbReference>
<gene>
    <name evidence="18" type="ORF">ILUMI_09935</name>
</gene>
<organism evidence="18 19">
    <name type="scientific">Ignelater luminosus</name>
    <name type="common">Cucubano</name>
    <name type="synonym">Pyrophorus luminosus</name>
    <dbReference type="NCBI Taxonomy" id="2038154"/>
    <lineage>
        <taxon>Eukaryota</taxon>
        <taxon>Metazoa</taxon>
        <taxon>Ecdysozoa</taxon>
        <taxon>Arthropoda</taxon>
        <taxon>Hexapoda</taxon>
        <taxon>Insecta</taxon>
        <taxon>Pterygota</taxon>
        <taxon>Neoptera</taxon>
        <taxon>Endopterygota</taxon>
        <taxon>Coleoptera</taxon>
        <taxon>Polyphaga</taxon>
        <taxon>Elateriformia</taxon>
        <taxon>Elateroidea</taxon>
        <taxon>Elateridae</taxon>
        <taxon>Agrypninae</taxon>
        <taxon>Pyrophorini</taxon>
        <taxon>Ignelater</taxon>
    </lineage>
</organism>
<dbReference type="AlphaFoldDB" id="A0A8K0D388"/>
<comment type="caution">
    <text evidence="18">The sequence shown here is derived from an EMBL/GenBank/DDBJ whole genome shotgun (WGS) entry which is preliminary data.</text>
</comment>
<dbReference type="PRINTS" id="PR00765">
    <property type="entry name" value="CRBOXYPTASEA"/>
</dbReference>
<dbReference type="InterPro" id="IPR000834">
    <property type="entry name" value="Peptidase_M14"/>
</dbReference>
<dbReference type="GO" id="GO:0005615">
    <property type="term" value="C:extracellular space"/>
    <property type="evidence" value="ECO:0007669"/>
    <property type="project" value="TreeGrafter"/>
</dbReference>
<keyword evidence="7" id="KW-0479">Metal-binding</keyword>
<keyword evidence="4" id="KW-0964">Secreted</keyword>
<feature type="domain" description="Peptidase M14" evidence="17">
    <location>
        <begin position="116"/>
        <end position="411"/>
    </location>
</feature>
<evidence type="ECO:0000256" key="4">
    <source>
        <dbReference type="ARBA" id="ARBA00022525"/>
    </source>
</evidence>
<keyword evidence="10" id="KW-0862">Zinc</keyword>
<evidence type="ECO:0000256" key="8">
    <source>
        <dbReference type="ARBA" id="ARBA00022729"/>
    </source>
</evidence>
<evidence type="ECO:0000256" key="9">
    <source>
        <dbReference type="ARBA" id="ARBA00022801"/>
    </source>
</evidence>
<evidence type="ECO:0000256" key="1">
    <source>
        <dbReference type="ARBA" id="ARBA00001947"/>
    </source>
</evidence>
<dbReference type="PANTHER" id="PTHR11705">
    <property type="entry name" value="PROTEASE FAMILY M14 CARBOXYPEPTIDASE A,B"/>
    <property type="match status" value="1"/>
</dbReference>
<evidence type="ECO:0000256" key="2">
    <source>
        <dbReference type="ARBA" id="ARBA00004613"/>
    </source>
</evidence>
<comment type="subcellular location">
    <subcellularLocation>
        <location evidence="2">Secreted</location>
    </subcellularLocation>
</comment>
<dbReference type="PROSITE" id="PS52035">
    <property type="entry name" value="PEPTIDASE_M14"/>
    <property type="match status" value="1"/>
</dbReference>
<feature type="active site" description="Proton donor/acceptor" evidence="15">
    <location>
        <position position="377"/>
    </location>
</feature>
<dbReference type="EMBL" id="VTPC01005257">
    <property type="protein sequence ID" value="KAF2896241.1"/>
    <property type="molecule type" value="Genomic_DNA"/>
</dbReference>
<evidence type="ECO:0000256" key="11">
    <source>
        <dbReference type="ARBA" id="ARBA00023049"/>
    </source>
</evidence>
<accession>A0A8K0D388</accession>
<sequence>MRQYLLLLLVVASSLAHSRLRFDNYQVHRVHPKTPEQLQALRQLEESGNGYDFWTDIGYAHKPVDIMVPPHMKYNFEDFLKLQNLKSELYIKNVQKLIDQERITTKNHTRATDWKRYQTLDEIYAWMDSLQAQYPGIVQSVVGGQSYEGRQIRGVKVSYKSGNKAAFIEGGIHAREWIAPATVTYMLNQLLTSSDPAVRDVAENHDWYIFPSVNPDGYVYTHTRDRMWRKTRKPYGLCVGADPNRNWGYQWMNGGASNNPCFDTYAGSSPFSEIETKSLSDYMETFMDKIEVYFDFHAYSQYLMFPYGHAGLEVPKNNALLHKIGRKAGQVLAQRYGTIYSVGNIPEVIYVASGGSCDWVMNKMDAEHNGGHVYVYELRDTGRHGFLLPADQIIPTGEETLDSVVSIMQDVRASRKH</sequence>
<evidence type="ECO:0000256" key="12">
    <source>
        <dbReference type="ARBA" id="ARBA00023157"/>
    </source>
</evidence>
<dbReference type="GO" id="GO:0004181">
    <property type="term" value="F:metallocarboxypeptidase activity"/>
    <property type="evidence" value="ECO:0007669"/>
    <property type="project" value="InterPro"/>
</dbReference>
<evidence type="ECO:0000313" key="19">
    <source>
        <dbReference type="Proteomes" id="UP000801492"/>
    </source>
</evidence>
<keyword evidence="5" id="KW-0121">Carboxypeptidase</keyword>
<evidence type="ECO:0000256" key="6">
    <source>
        <dbReference type="ARBA" id="ARBA00022670"/>
    </source>
</evidence>
<evidence type="ECO:0000256" key="14">
    <source>
        <dbReference type="ARBA" id="ARBA00069039"/>
    </source>
</evidence>
<evidence type="ECO:0000256" key="5">
    <source>
        <dbReference type="ARBA" id="ARBA00022645"/>
    </source>
</evidence>
<keyword evidence="9" id="KW-0378">Hydrolase</keyword>
<evidence type="ECO:0000256" key="7">
    <source>
        <dbReference type="ARBA" id="ARBA00022723"/>
    </source>
</evidence>
<dbReference type="InterPro" id="IPR036990">
    <property type="entry name" value="M14A-like_propep"/>
</dbReference>
<keyword evidence="12" id="KW-1015">Disulfide bond</keyword>
<dbReference type="Gene3D" id="3.30.70.340">
    <property type="entry name" value="Metallocarboxypeptidase-like"/>
    <property type="match status" value="1"/>
</dbReference>
<evidence type="ECO:0000256" key="16">
    <source>
        <dbReference type="SAM" id="SignalP"/>
    </source>
</evidence>
<keyword evidence="11" id="KW-0482">Metalloprotease</keyword>
<comment type="cofactor">
    <cofactor evidence="1">
        <name>Zn(2+)</name>
        <dbReference type="ChEBI" id="CHEBI:29105"/>
    </cofactor>
</comment>
<dbReference type="PANTHER" id="PTHR11705:SF153">
    <property type="entry name" value="ZINC CARBOXYPEPTIDASE A 1-LIKE PROTEIN"/>
    <property type="match status" value="1"/>
</dbReference>
<feature type="signal peptide" evidence="16">
    <location>
        <begin position="1"/>
        <end position="16"/>
    </location>
</feature>
<name>A0A8K0D388_IGNLU</name>
<proteinExistence type="inferred from homology"/>
<dbReference type="GO" id="GO:0006508">
    <property type="term" value="P:proteolysis"/>
    <property type="evidence" value="ECO:0007669"/>
    <property type="project" value="UniProtKB-KW"/>
</dbReference>
<comment type="function">
    <text evidence="13">Involved in the digestion of the blood meal.</text>
</comment>
<evidence type="ECO:0000259" key="17">
    <source>
        <dbReference type="PROSITE" id="PS52035"/>
    </source>
</evidence>
<dbReference type="GO" id="GO:0008270">
    <property type="term" value="F:zinc ion binding"/>
    <property type="evidence" value="ECO:0007669"/>
    <property type="project" value="InterPro"/>
</dbReference>
<evidence type="ECO:0000256" key="10">
    <source>
        <dbReference type="ARBA" id="ARBA00022833"/>
    </source>
</evidence>
<dbReference type="SUPFAM" id="SSF53187">
    <property type="entry name" value="Zn-dependent exopeptidases"/>
    <property type="match status" value="1"/>
</dbReference>
<dbReference type="Pfam" id="PF02244">
    <property type="entry name" value="Propep_M14"/>
    <property type="match status" value="1"/>
</dbReference>
<dbReference type="SUPFAM" id="SSF54897">
    <property type="entry name" value="Protease propeptides/inhibitors"/>
    <property type="match status" value="1"/>
</dbReference>
<protein>
    <recommendedName>
        <fullName evidence="14">Zinc carboxypeptidase A 1</fullName>
    </recommendedName>
</protein>
<evidence type="ECO:0000256" key="13">
    <source>
        <dbReference type="ARBA" id="ARBA00057299"/>
    </source>
</evidence>
<dbReference type="OrthoDB" id="3626597at2759"/>
<dbReference type="FunFam" id="3.40.630.10:FF:000040">
    <property type="entry name" value="zinc carboxypeptidase"/>
    <property type="match status" value="1"/>
</dbReference>
<dbReference type="CDD" id="cd03860">
    <property type="entry name" value="M14_CP_A-B_like"/>
    <property type="match status" value="1"/>
</dbReference>
<dbReference type="Pfam" id="PF00246">
    <property type="entry name" value="Peptidase_M14"/>
    <property type="match status" value="1"/>
</dbReference>
<keyword evidence="19" id="KW-1185">Reference proteome</keyword>
<feature type="chain" id="PRO_5035464326" description="Zinc carboxypeptidase A 1" evidence="16">
    <location>
        <begin position="17"/>
        <end position="417"/>
    </location>
</feature>
<dbReference type="Gene3D" id="3.40.630.10">
    <property type="entry name" value="Zn peptidases"/>
    <property type="match status" value="1"/>
</dbReference>
<evidence type="ECO:0000256" key="3">
    <source>
        <dbReference type="ARBA" id="ARBA00005988"/>
    </source>
</evidence>